<keyword evidence="2" id="KW-0540">Nuclease</keyword>
<dbReference type="GO" id="GO:0005524">
    <property type="term" value="F:ATP binding"/>
    <property type="evidence" value="ECO:0007669"/>
    <property type="project" value="InterPro"/>
</dbReference>
<dbReference type="InterPro" id="IPR014001">
    <property type="entry name" value="Helicase_ATP-bd"/>
</dbReference>
<evidence type="ECO:0000313" key="3">
    <source>
        <dbReference type="Proteomes" id="UP000028533"/>
    </source>
</evidence>
<dbReference type="EMBL" id="JFDO01000004">
    <property type="protein sequence ID" value="KEZ20698.1"/>
    <property type="molecule type" value="Genomic_DNA"/>
</dbReference>
<accession>A0A084ERV6</accession>
<gene>
    <name evidence="2" type="ORF">MCAPa_2790</name>
</gene>
<dbReference type="SMART" id="SM00487">
    <property type="entry name" value="DEXDc"/>
    <property type="match status" value="1"/>
</dbReference>
<dbReference type="GO" id="GO:0004519">
    <property type="term" value="F:endonuclease activity"/>
    <property type="evidence" value="ECO:0007669"/>
    <property type="project" value="UniProtKB-KW"/>
</dbReference>
<evidence type="ECO:0000259" key="1">
    <source>
        <dbReference type="PROSITE" id="PS51192"/>
    </source>
</evidence>
<dbReference type="GO" id="GO:0005829">
    <property type="term" value="C:cytosol"/>
    <property type="evidence" value="ECO:0007669"/>
    <property type="project" value="TreeGrafter"/>
</dbReference>
<dbReference type="SUPFAM" id="SSF52540">
    <property type="entry name" value="P-loop containing nucleoside triphosphate hydrolases"/>
    <property type="match status" value="2"/>
</dbReference>
<dbReference type="CDD" id="cd18785">
    <property type="entry name" value="SF2_C"/>
    <property type="match status" value="1"/>
</dbReference>
<dbReference type="Proteomes" id="UP000028533">
    <property type="component" value="Unassembled WGS sequence"/>
</dbReference>
<protein>
    <submittedName>
        <fullName evidence="2">Type III restriction modification system endonuclease subunit, Res</fullName>
    </submittedName>
</protein>
<keyword evidence="2" id="KW-0255">Endonuclease</keyword>
<dbReference type="GO" id="GO:0016787">
    <property type="term" value="F:hydrolase activity"/>
    <property type="evidence" value="ECO:0007669"/>
    <property type="project" value="InterPro"/>
</dbReference>
<keyword evidence="2" id="KW-0378">Hydrolase</keyword>
<dbReference type="Gene3D" id="3.40.50.300">
    <property type="entry name" value="P-loop containing nucleotide triphosphate hydrolases"/>
    <property type="match status" value="1"/>
</dbReference>
<name>A0A084ERV6_MYCCA</name>
<dbReference type="PANTHER" id="PTHR47396:SF1">
    <property type="entry name" value="ATP-DEPENDENT HELICASE IRC3-RELATED"/>
    <property type="match status" value="1"/>
</dbReference>
<sequence>MGDYFLYEELDIIRKHSYIKKSLPKIIIKNLSSSIKLREYQEDAFVNFIYNYKNHSETQQIHNLFHMATGSGKTVIMAGLILFLYTKGYRKFVFFVNQNNVLEKTIDNFTNTLSSKYLFNKNLEYNGNQIRIKRVTNFSNSIYSDDIEIVFTTTQKLHLDLIDIKEDSLTYEDFENKIVFISDESHHINSSTKKANKKEIEEKATWENSVMKAFSFNKESILLEFTATCDLKDKNVLEKYKDKIVFNYPLADFRKSGYTKDFKNFASNTDFFTRALISLVISEYRKYLFADLKLNIKPVVLFKSQKVDESTAFYDEFFKKIKDLASNQIKKLEILNLEILTTAIKYFENKDGNLDLLEQSIKNSFTKDNSIIINRTTDNSKEKQLLVNSLEDKTNPIRLLFTVDMLNEGWDVLNLFDIVRLYDGRQGGKSNATSYTIKEAQLIGRGARYCPFVIDDEDLKFKRKYDHDINNPYRILETMLYHSQNDSLYISELKQALIETGLQDDQMIQIKYELKDSFKNTDFYNKGYVFSNKREFKSRSNITQLEPSIRNKTYYYTALNQKANLFDLFNDEDESIESNTTIKNQSTLTEITKLKFKDIPINVLMGAIDCFTELTFDKLKEKYPFLKSKKEFLTSVDYLGNSTIEITHIINNLLTKDIFYALKQALIPIANHITSLKYEYQGSKEFYPKTIKNVIRDKTIHISKSSSNSGYGTSQNYSTDKAYALNLLDEDWYAFKDNFGTTEEKAFLKYFKDDIVPILEKKQLEYFVIRNERFPELALYTFEHGERFEPDFLLFLKKKQPLDATADSSVNYQAYIEPKGEYLKQIDSWKEDFLKQIKDVEVIKNTQVYGKYKLIGFPFFSKDLNKNEFEDQINSMIKELEQL</sequence>
<dbReference type="PANTHER" id="PTHR47396">
    <property type="entry name" value="TYPE I RESTRICTION ENZYME ECOKI R PROTEIN"/>
    <property type="match status" value="1"/>
</dbReference>
<feature type="domain" description="Helicase ATP-binding" evidence="1">
    <location>
        <begin position="54"/>
        <end position="247"/>
    </location>
</feature>
<proteinExistence type="predicted"/>
<dbReference type="Pfam" id="PF04851">
    <property type="entry name" value="ResIII"/>
    <property type="match status" value="1"/>
</dbReference>
<dbReference type="InterPro" id="IPR050742">
    <property type="entry name" value="Helicase_Restrict-Modif_Enz"/>
</dbReference>
<organism evidence="2 3">
    <name type="scientific">Mycoplasma capricolum subsp. capricolum 14232</name>
    <dbReference type="NCBI Taxonomy" id="1188238"/>
    <lineage>
        <taxon>Bacteria</taxon>
        <taxon>Bacillati</taxon>
        <taxon>Mycoplasmatota</taxon>
        <taxon>Mollicutes</taxon>
        <taxon>Mycoplasmataceae</taxon>
        <taxon>Mycoplasma</taxon>
    </lineage>
</organism>
<dbReference type="GO" id="GO:0003677">
    <property type="term" value="F:DNA binding"/>
    <property type="evidence" value="ECO:0007669"/>
    <property type="project" value="InterPro"/>
</dbReference>
<comment type="caution">
    <text evidence="2">The sequence shown here is derived from an EMBL/GenBank/DDBJ whole genome shotgun (WGS) entry which is preliminary data.</text>
</comment>
<dbReference type="RefSeq" id="WP_036431453.1">
    <property type="nucleotide sequence ID" value="NZ_JFDO01000004.1"/>
</dbReference>
<evidence type="ECO:0000313" key="2">
    <source>
        <dbReference type="EMBL" id="KEZ20698.1"/>
    </source>
</evidence>
<dbReference type="InterPro" id="IPR027417">
    <property type="entry name" value="P-loop_NTPase"/>
</dbReference>
<dbReference type="AlphaFoldDB" id="A0A084ERV6"/>
<dbReference type="PROSITE" id="PS51192">
    <property type="entry name" value="HELICASE_ATP_BIND_1"/>
    <property type="match status" value="1"/>
</dbReference>
<dbReference type="InterPro" id="IPR006935">
    <property type="entry name" value="Helicase/UvrB_N"/>
</dbReference>
<reference evidence="2 3" key="1">
    <citation type="submission" date="2014-02" db="EMBL/GenBank/DDBJ databases">
        <title>Genome sequence of Mycoplasma capricolum subsp. capricolum strain 14232.</title>
        <authorList>
            <person name="Sirand-Pugnet P."/>
            <person name="Breton M."/>
            <person name="Dordet-Frisoni E."/>
            <person name="Baranowski E."/>
            <person name="Barre A."/>
            <person name="Couture C."/>
            <person name="Dupuy V."/>
            <person name="Gaurivaud P."/>
            <person name="Jacob D."/>
            <person name="Lemaitre C."/>
            <person name="Manso-Silvan L."/>
            <person name="Nikolski M."/>
            <person name="Nouvel L.-X."/>
            <person name="Poumarat F."/>
            <person name="Tardy F."/>
            <person name="Thebault P."/>
            <person name="Theil S."/>
            <person name="Citti C."/>
            <person name="Thiaucourt F."/>
            <person name="Blanchard A."/>
        </authorList>
    </citation>
    <scope>NUCLEOTIDE SEQUENCE [LARGE SCALE GENOMIC DNA]</scope>
    <source>
        <strain evidence="2 3">14232</strain>
    </source>
</reference>